<comment type="caution">
    <text evidence="1">The sequence shown here is derived from an EMBL/GenBank/DDBJ whole genome shotgun (WGS) entry which is preliminary data.</text>
</comment>
<name>A0A645IFV0_9ZZZZ</name>
<dbReference type="SUPFAM" id="SSF48452">
    <property type="entry name" value="TPR-like"/>
    <property type="match status" value="1"/>
</dbReference>
<gene>
    <name evidence="1" type="ORF">SDC9_197791</name>
</gene>
<evidence type="ECO:0000313" key="1">
    <source>
        <dbReference type="EMBL" id="MPN50165.1"/>
    </source>
</evidence>
<protein>
    <submittedName>
        <fullName evidence="1">Uncharacterized protein</fullName>
    </submittedName>
</protein>
<organism evidence="1">
    <name type="scientific">bioreactor metagenome</name>
    <dbReference type="NCBI Taxonomy" id="1076179"/>
    <lineage>
        <taxon>unclassified sequences</taxon>
        <taxon>metagenomes</taxon>
        <taxon>ecological metagenomes</taxon>
    </lineage>
</organism>
<reference evidence="1" key="1">
    <citation type="submission" date="2019-08" db="EMBL/GenBank/DDBJ databases">
        <authorList>
            <person name="Kucharzyk K."/>
            <person name="Murdoch R.W."/>
            <person name="Higgins S."/>
            <person name="Loffler F."/>
        </authorList>
    </citation>
    <scope>NUCLEOTIDE SEQUENCE</scope>
</reference>
<sequence length="187" mass="21401">MDFVKSYIQPGVVVKSATTGKQTSVQGDKITAARFTALANEYLASRFVNGMSLNDFTLSHIMMQKYVALFPYSYEIWNDLRRYHYDLKLGSSGIPESGTSWNETAVYHKSDSEVDRVFKGYYLPPSDVQNRRSKFATANLGSPCYRIRPRYNSEYMWNLPSLKKITPIAGDADNYHTSMVWFCIPNN</sequence>
<dbReference type="Gene3D" id="1.20.120.840">
    <property type="entry name" value="SusD-like, tetratrico peptide repeats domain"/>
    <property type="match status" value="1"/>
</dbReference>
<proteinExistence type="predicted"/>
<accession>A0A645IFV0</accession>
<dbReference type="InterPro" id="IPR011990">
    <property type="entry name" value="TPR-like_helical_dom_sf"/>
</dbReference>
<dbReference type="AlphaFoldDB" id="A0A645IFV0"/>
<dbReference type="EMBL" id="VSSQ01114076">
    <property type="protein sequence ID" value="MPN50165.1"/>
    <property type="molecule type" value="Genomic_DNA"/>
</dbReference>